<reference evidence="2 3" key="1">
    <citation type="submission" date="2012-09" db="EMBL/GenBank/DDBJ databases">
        <title>Draft Genome Sequences of 6 Strains from Genus Thauera.</title>
        <authorList>
            <person name="Liu B."/>
            <person name="Shapleigh J.P."/>
            <person name="Frostegard A.H."/>
        </authorList>
    </citation>
    <scope>NUCLEOTIDE SEQUENCE [LARGE SCALE GENOMIC DNA]</scope>
    <source>
        <strain evidence="2 3">B4P</strain>
    </source>
</reference>
<name>N6Z132_9RHOO</name>
<keyword evidence="1" id="KW-0175">Coiled coil</keyword>
<dbReference type="EMBL" id="AMXF01000041">
    <property type="protein sequence ID" value="ENO97560.1"/>
    <property type="molecule type" value="Genomic_DNA"/>
</dbReference>
<organism evidence="2 3">
    <name type="scientific">Thauera phenylacetica B4P</name>
    <dbReference type="NCBI Taxonomy" id="1234382"/>
    <lineage>
        <taxon>Bacteria</taxon>
        <taxon>Pseudomonadati</taxon>
        <taxon>Pseudomonadota</taxon>
        <taxon>Betaproteobacteria</taxon>
        <taxon>Rhodocyclales</taxon>
        <taxon>Zoogloeaceae</taxon>
        <taxon>Thauera</taxon>
    </lineage>
</organism>
<dbReference type="Proteomes" id="UP000013047">
    <property type="component" value="Unassembled WGS sequence"/>
</dbReference>
<protein>
    <submittedName>
        <fullName evidence="2">Uncharacterized protein</fullName>
    </submittedName>
</protein>
<sequence>MTRGRKPKPTIQTEILDPARDVQTGQGLTEMRDEEMALKFVIDYEEPLRQIGQLEALEFTRRVADVATAQIFENMRNSGKYKGLPYLDENGNTRRVASIEEFCEAKLGKSYRRCLDLSQNLRTLGPDLYEQTERLGLRNIDYKAIRSLAAPEQELIRRAVEEAQSRDEVLDLLQELAAKHAREKEEITRQVEDLQGECRAKEELLAERNRERDALQEKLFRRTLETLEEKVVKARKDAEQSSMVVRGTIDGPLRRAVMELQEARASAGVDNRMFLAGLFGEISIVLDGLREEFAIPDVRELRDNEFEWIYEAGDETKGDVNNTGGAVS</sequence>
<comment type="caution">
    <text evidence="2">The sequence shown here is derived from an EMBL/GenBank/DDBJ whole genome shotgun (WGS) entry which is preliminary data.</text>
</comment>
<proteinExistence type="predicted"/>
<keyword evidence="3" id="KW-1185">Reference proteome</keyword>
<dbReference type="AlphaFoldDB" id="N6Z132"/>
<accession>N6Z132</accession>
<gene>
    <name evidence="2" type="ORF">C667_08153</name>
</gene>
<feature type="coiled-coil region" evidence="1">
    <location>
        <begin position="166"/>
        <end position="244"/>
    </location>
</feature>
<evidence type="ECO:0000313" key="2">
    <source>
        <dbReference type="EMBL" id="ENO97560.1"/>
    </source>
</evidence>
<evidence type="ECO:0000313" key="3">
    <source>
        <dbReference type="Proteomes" id="UP000013047"/>
    </source>
</evidence>
<evidence type="ECO:0000256" key="1">
    <source>
        <dbReference type="SAM" id="Coils"/>
    </source>
</evidence>